<feature type="signal peptide" evidence="2">
    <location>
        <begin position="1"/>
        <end position="21"/>
    </location>
</feature>
<organism evidence="3 4">
    <name type="scientific">Massilia agri</name>
    <dbReference type="NCBI Taxonomy" id="1886785"/>
    <lineage>
        <taxon>Bacteria</taxon>
        <taxon>Pseudomonadati</taxon>
        <taxon>Pseudomonadota</taxon>
        <taxon>Betaproteobacteria</taxon>
        <taxon>Burkholderiales</taxon>
        <taxon>Oxalobacteraceae</taxon>
        <taxon>Telluria group</taxon>
        <taxon>Massilia</taxon>
    </lineage>
</organism>
<evidence type="ECO:0000256" key="2">
    <source>
        <dbReference type="SAM" id="SignalP"/>
    </source>
</evidence>
<feature type="region of interest" description="Disordered" evidence="1">
    <location>
        <begin position="49"/>
        <end position="80"/>
    </location>
</feature>
<feature type="chain" id="PRO_5045326999" evidence="2">
    <location>
        <begin position="22"/>
        <end position="113"/>
    </location>
</feature>
<protein>
    <submittedName>
        <fullName evidence="3">Uncharacterized protein</fullName>
    </submittedName>
</protein>
<dbReference type="Proteomes" id="UP001206572">
    <property type="component" value="Unassembled WGS sequence"/>
</dbReference>
<dbReference type="EMBL" id="JANUHA010000002">
    <property type="protein sequence ID" value="MCS0595457.1"/>
    <property type="molecule type" value="Genomic_DNA"/>
</dbReference>
<accession>A0ABT2AGU3</accession>
<keyword evidence="2" id="KW-0732">Signal</keyword>
<reference evidence="3 4" key="1">
    <citation type="submission" date="2022-08" db="EMBL/GenBank/DDBJ databases">
        <title>Reclassification of Massilia species as members of the genera Telluria, Duganella, Pseudoduganella, Mokoshia gen. nov. and Zemynaea gen. nov. using orthogonal and non-orthogonal genome-based approaches.</title>
        <authorList>
            <person name="Bowman J.P."/>
        </authorList>
    </citation>
    <scope>NUCLEOTIDE SEQUENCE [LARGE SCALE GENOMIC DNA]</scope>
    <source>
        <strain evidence="3 4">JCM 31661</strain>
    </source>
</reference>
<name>A0ABT2AGU3_9BURK</name>
<evidence type="ECO:0000313" key="4">
    <source>
        <dbReference type="Proteomes" id="UP001206572"/>
    </source>
</evidence>
<evidence type="ECO:0000313" key="3">
    <source>
        <dbReference type="EMBL" id="MCS0595457.1"/>
    </source>
</evidence>
<sequence length="113" mass="12454">MKRSILLVALLGIFAAPVTRAEEPSMCKSMCADTKQQCANRAGRLTELDTIAGEEKNPLADTANRMRPESAREAERSDFMKRKRERLDACDASYMRCTRGCAPVISKNAASAK</sequence>
<proteinExistence type="predicted"/>
<evidence type="ECO:0000256" key="1">
    <source>
        <dbReference type="SAM" id="MobiDB-lite"/>
    </source>
</evidence>
<gene>
    <name evidence="3" type="ORF">NX780_03755</name>
</gene>
<keyword evidence="4" id="KW-1185">Reference proteome</keyword>
<dbReference type="RefSeq" id="WP_258826519.1">
    <property type="nucleotide sequence ID" value="NZ_JANUHA010000002.1"/>
</dbReference>
<feature type="compositionally biased region" description="Basic and acidic residues" evidence="1">
    <location>
        <begin position="53"/>
        <end position="80"/>
    </location>
</feature>
<comment type="caution">
    <text evidence="3">The sequence shown here is derived from an EMBL/GenBank/DDBJ whole genome shotgun (WGS) entry which is preliminary data.</text>
</comment>